<dbReference type="SUPFAM" id="SSF50494">
    <property type="entry name" value="Trypsin-like serine proteases"/>
    <property type="match status" value="1"/>
</dbReference>
<dbReference type="PRINTS" id="PR00722">
    <property type="entry name" value="CHYMOTRYPSIN"/>
</dbReference>
<dbReference type="PROSITE" id="PS00135">
    <property type="entry name" value="TRYPSIN_SER"/>
    <property type="match status" value="1"/>
</dbReference>
<dbReference type="InterPro" id="IPR009003">
    <property type="entry name" value="Peptidase_S1_PA"/>
</dbReference>
<dbReference type="SMART" id="SM00020">
    <property type="entry name" value="Tryp_SPc"/>
    <property type="match status" value="1"/>
</dbReference>
<keyword evidence="2" id="KW-0964">Secreted</keyword>
<sequence>MTGIQKPIRRITYENDVALLRLAESLVFNQLVAPLALPQPGQNFTSEMCLVSGWGTTSEGGSSSDILQYTEIPVVSDRRCRATYTDDEIMDSMICAGYEEGGRDTCQGDSGGPLACGGTLAGIVSWGYGCARPGVPGVYTEVTYFLDWINAHTRNH</sequence>
<reference evidence="8 9" key="2">
    <citation type="submission" date="2019-01" db="EMBL/GenBank/DDBJ databases">
        <title>The decoding of complex shrimp genome reveals the adaptation for benthos swimmer, frequently molting mechanism and breeding impact on genome.</title>
        <authorList>
            <person name="Sun Y."/>
            <person name="Gao Y."/>
            <person name="Yu Y."/>
        </authorList>
    </citation>
    <scope>NUCLEOTIDE SEQUENCE [LARGE SCALE GENOMIC DNA]</scope>
    <source>
        <tissue evidence="8">Muscle</tissue>
    </source>
</reference>
<protein>
    <submittedName>
        <fullName evidence="8">Trypsin I</fullName>
    </submittedName>
</protein>
<dbReference type="PROSITE" id="PS50240">
    <property type="entry name" value="TRYPSIN_DOM"/>
    <property type="match status" value="1"/>
</dbReference>
<dbReference type="GO" id="GO:0006508">
    <property type="term" value="P:proteolysis"/>
    <property type="evidence" value="ECO:0007669"/>
    <property type="project" value="UniProtKB-KW"/>
</dbReference>
<evidence type="ECO:0000256" key="4">
    <source>
        <dbReference type="ARBA" id="ARBA00022801"/>
    </source>
</evidence>
<keyword evidence="9" id="KW-1185">Reference proteome</keyword>
<dbReference type="FunFam" id="2.40.10.10:FF:000010">
    <property type="entry name" value="Kallikrein related peptidase 11"/>
    <property type="match status" value="1"/>
</dbReference>
<proteinExistence type="predicted"/>
<dbReference type="InterPro" id="IPR001254">
    <property type="entry name" value="Trypsin_dom"/>
</dbReference>
<comment type="subcellular location">
    <subcellularLocation>
        <location evidence="1">Secreted</location>
    </subcellularLocation>
</comment>
<dbReference type="GO" id="GO:0005615">
    <property type="term" value="C:extracellular space"/>
    <property type="evidence" value="ECO:0007669"/>
    <property type="project" value="TreeGrafter"/>
</dbReference>
<evidence type="ECO:0000313" key="8">
    <source>
        <dbReference type="EMBL" id="ROT66918.1"/>
    </source>
</evidence>
<accession>A0A3R7LYS3</accession>
<keyword evidence="6" id="KW-1015">Disulfide bond</keyword>
<dbReference type="CDD" id="cd00190">
    <property type="entry name" value="Tryp_SPc"/>
    <property type="match status" value="1"/>
</dbReference>
<evidence type="ECO:0000256" key="3">
    <source>
        <dbReference type="ARBA" id="ARBA00022670"/>
    </source>
</evidence>
<name>A0A3R7LYS3_PENVA</name>
<dbReference type="InterPro" id="IPR043504">
    <property type="entry name" value="Peptidase_S1_PA_chymotrypsin"/>
</dbReference>
<organism evidence="8 9">
    <name type="scientific">Penaeus vannamei</name>
    <name type="common">Whiteleg shrimp</name>
    <name type="synonym">Litopenaeus vannamei</name>
    <dbReference type="NCBI Taxonomy" id="6689"/>
    <lineage>
        <taxon>Eukaryota</taxon>
        <taxon>Metazoa</taxon>
        <taxon>Ecdysozoa</taxon>
        <taxon>Arthropoda</taxon>
        <taxon>Crustacea</taxon>
        <taxon>Multicrustacea</taxon>
        <taxon>Malacostraca</taxon>
        <taxon>Eumalacostraca</taxon>
        <taxon>Eucarida</taxon>
        <taxon>Decapoda</taxon>
        <taxon>Dendrobranchiata</taxon>
        <taxon>Penaeoidea</taxon>
        <taxon>Penaeidae</taxon>
        <taxon>Penaeus</taxon>
    </lineage>
</organism>
<evidence type="ECO:0000313" key="9">
    <source>
        <dbReference type="Proteomes" id="UP000283509"/>
    </source>
</evidence>
<dbReference type="InterPro" id="IPR050127">
    <property type="entry name" value="Serine_Proteases_S1"/>
</dbReference>
<keyword evidence="3" id="KW-0645">Protease</keyword>
<keyword evidence="5" id="KW-0720">Serine protease</keyword>
<dbReference type="AlphaFoldDB" id="A0A3R7LYS3"/>
<dbReference type="EMBL" id="QCYY01002878">
    <property type="protein sequence ID" value="ROT66918.1"/>
    <property type="molecule type" value="Genomic_DNA"/>
</dbReference>
<gene>
    <name evidence="8" type="ORF">C7M84_015044</name>
</gene>
<evidence type="ECO:0000256" key="2">
    <source>
        <dbReference type="ARBA" id="ARBA00022525"/>
    </source>
</evidence>
<dbReference type="InterPro" id="IPR001314">
    <property type="entry name" value="Peptidase_S1A"/>
</dbReference>
<dbReference type="PANTHER" id="PTHR24264:SF65">
    <property type="entry name" value="SRCR DOMAIN-CONTAINING PROTEIN"/>
    <property type="match status" value="1"/>
</dbReference>
<dbReference type="GO" id="GO:0004252">
    <property type="term" value="F:serine-type endopeptidase activity"/>
    <property type="evidence" value="ECO:0007669"/>
    <property type="project" value="InterPro"/>
</dbReference>
<dbReference type="InterPro" id="IPR033116">
    <property type="entry name" value="TRYPSIN_SER"/>
</dbReference>
<evidence type="ECO:0000256" key="1">
    <source>
        <dbReference type="ARBA" id="ARBA00004613"/>
    </source>
</evidence>
<evidence type="ECO:0000256" key="5">
    <source>
        <dbReference type="ARBA" id="ARBA00022825"/>
    </source>
</evidence>
<dbReference type="PANTHER" id="PTHR24264">
    <property type="entry name" value="TRYPSIN-RELATED"/>
    <property type="match status" value="1"/>
</dbReference>
<dbReference type="STRING" id="6689.A0A3R7LYS3"/>
<keyword evidence="4" id="KW-0378">Hydrolase</keyword>
<reference evidence="8 9" key="1">
    <citation type="submission" date="2018-04" db="EMBL/GenBank/DDBJ databases">
        <authorList>
            <person name="Zhang X."/>
            <person name="Yuan J."/>
            <person name="Li F."/>
            <person name="Xiang J."/>
        </authorList>
    </citation>
    <scope>NUCLEOTIDE SEQUENCE [LARGE SCALE GENOMIC DNA]</scope>
    <source>
        <tissue evidence="8">Muscle</tissue>
    </source>
</reference>
<dbReference type="Gene3D" id="2.40.10.10">
    <property type="entry name" value="Trypsin-like serine proteases"/>
    <property type="match status" value="2"/>
</dbReference>
<dbReference type="OrthoDB" id="10059102at2759"/>
<evidence type="ECO:0000259" key="7">
    <source>
        <dbReference type="PROSITE" id="PS50240"/>
    </source>
</evidence>
<feature type="domain" description="Peptidase S1" evidence="7">
    <location>
        <begin position="1"/>
        <end position="154"/>
    </location>
</feature>
<evidence type="ECO:0000256" key="6">
    <source>
        <dbReference type="ARBA" id="ARBA00023157"/>
    </source>
</evidence>
<comment type="caution">
    <text evidence="8">The sequence shown here is derived from an EMBL/GenBank/DDBJ whole genome shotgun (WGS) entry which is preliminary data.</text>
</comment>
<dbReference type="Pfam" id="PF00089">
    <property type="entry name" value="Trypsin"/>
    <property type="match status" value="1"/>
</dbReference>
<dbReference type="Proteomes" id="UP000283509">
    <property type="component" value="Unassembled WGS sequence"/>
</dbReference>